<organism evidence="7 8">
    <name type="scientific">Stephanodiscus triporus</name>
    <dbReference type="NCBI Taxonomy" id="2934178"/>
    <lineage>
        <taxon>Eukaryota</taxon>
        <taxon>Sar</taxon>
        <taxon>Stramenopiles</taxon>
        <taxon>Ochrophyta</taxon>
        <taxon>Bacillariophyta</taxon>
        <taxon>Coscinodiscophyceae</taxon>
        <taxon>Thalassiosirophycidae</taxon>
        <taxon>Stephanodiscales</taxon>
        <taxon>Stephanodiscaceae</taxon>
        <taxon>Stephanodiscus</taxon>
    </lineage>
</organism>
<feature type="transmembrane region" description="Helical" evidence="6">
    <location>
        <begin position="631"/>
        <end position="652"/>
    </location>
</feature>
<feature type="transmembrane region" description="Helical" evidence="6">
    <location>
        <begin position="152"/>
        <end position="179"/>
    </location>
</feature>
<evidence type="ECO:0000313" key="7">
    <source>
        <dbReference type="EMBL" id="KAL3769552.1"/>
    </source>
</evidence>
<dbReference type="Proteomes" id="UP001530315">
    <property type="component" value="Unassembled WGS sequence"/>
</dbReference>
<keyword evidence="3 6" id="KW-0812">Transmembrane</keyword>
<comment type="caution">
    <text evidence="7">The sequence shown here is derived from an EMBL/GenBank/DDBJ whole genome shotgun (WGS) entry which is preliminary data.</text>
</comment>
<keyword evidence="5 6" id="KW-0472">Membrane</keyword>
<keyword evidence="4 6" id="KW-1133">Transmembrane helix</keyword>
<evidence type="ECO:0000256" key="4">
    <source>
        <dbReference type="ARBA" id="ARBA00022989"/>
    </source>
</evidence>
<dbReference type="EMBL" id="JALLAZ020001653">
    <property type="protein sequence ID" value="KAL3769552.1"/>
    <property type="molecule type" value="Genomic_DNA"/>
</dbReference>
<feature type="transmembrane region" description="Helical" evidence="6">
    <location>
        <begin position="109"/>
        <end position="131"/>
    </location>
</feature>
<feature type="transmembrane region" description="Helical" evidence="6">
    <location>
        <begin position="462"/>
        <end position="483"/>
    </location>
</feature>
<reference evidence="7 8" key="1">
    <citation type="submission" date="2024-10" db="EMBL/GenBank/DDBJ databases">
        <title>Updated reference genomes for cyclostephanoid diatoms.</title>
        <authorList>
            <person name="Roberts W.R."/>
            <person name="Alverson A.J."/>
        </authorList>
    </citation>
    <scope>NUCLEOTIDE SEQUENCE [LARGE SCALE GENOMIC DNA]</scope>
    <source>
        <strain evidence="7 8">AJA276-08</strain>
    </source>
</reference>
<feature type="transmembrane region" description="Helical" evidence="6">
    <location>
        <begin position="578"/>
        <end position="597"/>
    </location>
</feature>
<feature type="transmembrane region" description="Helical" evidence="6">
    <location>
        <begin position="299"/>
        <end position="319"/>
    </location>
</feature>
<dbReference type="Pfam" id="PF00209">
    <property type="entry name" value="SNF"/>
    <property type="match status" value="2"/>
</dbReference>
<feature type="transmembrane region" description="Helical" evidence="6">
    <location>
        <begin position="495"/>
        <end position="518"/>
    </location>
</feature>
<dbReference type="PANTHER" id="PTHR11616">
    <property type="entry name" value="SODIUM/CHLORIDE DEPENDENT TRANSPORTER"/>
    <property type="match status" value="1"/>
</dbReference>
<gene>
    <name evidence="7" type="ORF">ACHAW5_006304</name>
</gene>
<evidence type="ECO:0000256" key="3">
    <source>
        <dbReference type="ARBA" id="ARBA00022692"/>
    </source>
</evidence>
<evidence type="ECO:0000256" key="6">
    <source>
        <dbReference type="SAM" id="Phobius"/>
    </source>
</evidence>
<feature type="transmembrane region" description="Helical" evidence="6">
    <location>
        <begin position="369"/>
        <end position="390"/>
    </location>
</feature>
<proteinExistence type="predicted"/>
<evidence type="ECO:0000313" key="8">
    <source>
        <dbReference type="Proteomes" id="UP001530315"/>
    </source>
</evidence>
<evidence type="ECO:0008006" key="9">
    <source>
        <dbReference type="Google" id="ProtNLM"/>
    </source>
</evidence>
<feature type="transmembrane region" description="Helical" evidence="6">
    <location>
        <begin position="524"/>
        <end position="548"/>
    </location>
</feature>
<keyword evidence="2" id="KW-0813">Transport</keyword>
<evidence type="ECO:0000256" key="5">
    <source>
        <dbReference type="ARBA" id="ARBA00023136"/>
    </source>
</evidence>
<feature type="transmembrane region" description="Helical" evidence="6">
    <location>
        <begin position="431"/>
        <end position="450"/>
    </location>
</feature>
<sequence>METDASSIASSNSGYAQFLSFFYGSGNVPAPTSSKNTMRASQQSMKSDIIGVEFEAPPSTDSLSEGDEKDRERWSSRAAFYFAAVGSAVGFGNIWRFPALVYEYGGGAFFIPYALAVIFVGLPIMVLEISLGQYYETGDVDVFGGIHRRLRGIGLMSVACGYMVLTYYSMLVSWVSHAFFDSFKNDIWVSNISGSDAKGYFYSDIIGMSTLGADLKPTRIVWKNIGCSLLTWSIIFLCVVFGVKWTGRISFFTMGFPLLLMLIFLGRAVSLEGSRDGIDQYLSADWSVLHEQPEVWVKAVSQVFFSLSITFGIMTAYGSHCKRDEPAFKNASVIAVSDTLYSFVSGFAVFASLGYLASQKGVDIQDLEYSTFGLIFGSWPVALGTLPGGIHWVRTFFVMLFFLGIDSAYSFMDGFLIVLTDTVFLGNVKRNYLVIGLTAVAWLLSFIYATDAGLIFLDTIDYYINFVMILVGGAECFAAGWIYNIEEQVDNLGASIVFSFMTTVYGSVTLACILWFGISNRDSALWAGFLGLVIFFSIGMSFVCYLMYKKKQEQGLWSWRSMFYDLMFRNMMDLRDDLSGVVGYMPVAWAVLVKYFIPPLMIVLFSIGCAAKTSTGEAKFSHYEGYPLLPFQMLGIMTVVFAGFLLFTSLIMPQMYAMFQKSNSPVPSKDATIHAAPKQSTTNNGVEDFGISTFSLNADAATSVWPPKSISTY</sequence>
<dbReference type="PANTHER" id="PTHR11616:SF240">
    <property type="entry name" value="BLOATED TUBULES, ISOFORM B-RELATED"/>
    <property type="match status" value="1"/>
</dbReference>
<dbReference type="SUPFAM" id="SSF161070">
    <property type="entry name" value="SNF-like"/>
    <property type="match status" value="1"/>
</dbReference>
<feature type="transmembrane region" description="Helical" evidence="6">
    <location>
        <begin position="339"/>
        <end position="357"/>
    </location>
</feature>
<dbReference type="NCBIfam" id="NF037979">
    <property type="entry name" value="Na_transp"/>
    <property type="match status" value="1"/>
</dbReference>
<evidence type="ECO:0000256" key="2">
    <source>
        <dbReference type="ARBA" id="ARBA00022448"/>
    </source>
</evidence>
<keyword evidence="8" id="KW-1185">Reference proteome</keyword>
<comment type="subcellular location">
    <subcellularLocation>
        <location evidence="1">Membrane</location>
        <topology evidence="1">Multi-pass membrane protein</topology>
    </subcellularLocation>
</comment>
<dbReference type="GO" id="GO:0016020">
    <property type="term" value="C:membrane"/>
    <property type="evidence" value="ECO:0007669"/>
    <property type="project" value="UniProtKB-SubCell"/>
</dbReference>
<dbReference type="PROSITE" id="PS50267">
    <property type="entry name" value="NA_NEUROTRAN_SYMP_3"/>
    <property type="match status" value="1"/>
</dbReference>
<dbReference type="PRINTS" id="PR00176">
    <property type="entry name" value="NANEUSMPORT"/>
</dbReference>
<feature type="transmembrane region" description="Helical" evidence="6">
    <location>
        <begin position="78"/>
        <end position="97"/>
    </location>
</feature>
<name>A0ABD3N4R2_9STRA</name>
<evidence type="ECO:0000256" key="1">
    <source>
        <dbReference type="ARBA" id="ARBA00004141"/>
    </source>
</evidence>
<dbReference type="AlphaFoldDB" id="A0ABD3N4R2"/>
<protein>
    <recommendedName>
        <fullName evidence="9">Transporter</fullName>
    </recommendedName>
</protein>
<dbReference type="InterPro" id="IPR037272">
    <property type="entry name" value="SNS_sf"/>
</dbReference>
<accession>A0ABD3N4R2</accession>
<feature type="transmembrane region" description="Helical" evidence="6">
    <location>
        <begin position="222"/>
        <end position="243"/>
    </location>
</feature>
<feature type="transmembrane region" description="Helical" evidence="6">
    <location>
        <begin position="396"/>
        <end position="419"/>
    </location>
</feature>
<feature type="transmembrane region" description="Helical" evidence="6">
    <location>
        <begin position="249"/>
        <end position="269"/>
    </location>
</feature>
<dbReference type="InterPro" id="IPR000175">
    <property type="entry name" value="Na/ntran_symport"/>
</dbReference>